<comment type="catalytic activity">
    <reaction evidence="16 18">
        <text>2 D-alanine + ATP = D-alanyl-D-alanine + ADP + phosphate + H(+)</text>
        <dbReference type="Rhea" id="RHEA:11224"/>
        <dbReference type="ChEBI" id="CHEBI:15378"/>
        <dbReference type="ChEBI" id="CHEBI:30616"/>
        <dbReference type="ChEBI" id="CHEBI:43474"/>
        <dbReference type="ChEBI" id="CHEBI:57416"/>
        <dbReference type="ChEBI" id="CHEBI:57822"/>
        <dbReference type="ChEBI" id="CHEBI:456216"/>
        <dbReference type="EC" id="6.3.2.4"/>
    </reaction>
</comment>
<evidence type="ECO:0000256" key="17">
    <source>
        <dbReference type="ARBA" id="ARBA00060592"/>
    </source>
</evidence>
<dbReference type="FunFam" id="3.30.1490.20:FF:000007">
    <property type="entry name" value="D-alanine--D-alanine ligase"/>
    <property type="match status" value="1"/>
</dbReference>
<keyword evidence="6 18" id="KW-0963">Cytoplasm</keyword>
<evidence type="ECO:0000256" key="5">
    <source>
        <dbReference type="ARBA" id="ARBA00010871"/>
    </source>
</evidence>
<evidence type="ECO:0000313" key="24">
    <source>
        <dbReference type="EMBL" id="ODS33429.1"/>
    </source>
</evidence>
<evidence type="ECO:0000256" key="16">
    <source>
        <dbReference type="ARBA" id="ARBA00047614"/>
    </source>
</evidence>
<protein>
    <recommendedName>
        <fullName evidence="18">D-alanine--D-alanine ligase</fullName>
        <ecNumber evidence="18">6.3.2.4</ecNumber>
    </recommendedName>
    <alternativeName>
        <fullName evidence="18">D-Ala-D-Ala ligase</fullName>
    </alternativeName>
    <alternativeName>
        <fullName evidence="18">D-alanylalanine synthetase</fullName>
    </alternativeName>
</protein>
<evidence type="ECO:0000256" key="3">
    <source>
        <dbReference type="ARBA" id="ARBA00004496"/>
    </source>
</evidence>
<dbReference type="NCBIfam" id="NF002528">
    <property type="entry name" value="PRK01966.1-4"/>
    <property type="match status" value="1"/>
</dbReference>
<dbReference type="GO" id="GO:0008360">
    <property type="term" value="P:regulation of cell shape"/>
    <property type="evidence" value="ECO:0007669"/>
    <property type="project" value="UniProtKB-KW"/>
</dbReference>
<evidence type="ECO:0000256" key="4">
    <source>
        <dbReference type="ARBA" id="ARBA00004752"/>
    </source>
</evidence>
<dbReference type="Pfam" id="PF07478">
    <property type="entry name" value="Dala_Dala_lig_C"/>
    <property type="match status" value="1"/>
</dbReference>
<comment type="subcellular location">
    <subcellularLocation>
        <location evidence="3 18">Cytoplasm</location>
    </subcellularLocation>
</comment>
<feature type="active site" evidence="19">
    <location>
        <position position="16"/>
    </location>
</feature>
<dbReference type="GO" id="GO:0005829">
    <property type="term" value="C:cytosol"/>
    <property type="evidence" value="ECO:0007669"/>
    <property type="project" value="TreeGrafter"/>
</dbReference>
<keyword evidence="10 22" id="KW-0067">ATP-binding</keyword>
<dbReference type="EMBL" id="MAYW01000029">
    <property type="protein sequence ID" value="ODS33429.1"/>
    <property type="molecule type" value="Genomic_DNA"/>
</dbReference>
<evidence type="ECO:0000256" key="12">
    <source>
        <dbReference type="ARBA" id="ARBA00022960"/>
    </source>
</evidence>
<dbReference type="PROSITE" id="PS00844">
    <property type="entry name" value="DALA_DALA_LIGASE_2"/>
    <property type="match status" value="1"/>
</dbReference>
<feature type="binding site" evidence="20">
    <location>
        <position position="143"/>
    </location>
    <ligand>
        <name>ATP</name>
        <dbReference type="ChEBI" id="CHEBI:30616"/>
    </ligand>
</feature>
<keyword evidence="12 18" id="KW-0133">Cell shape</keyword>
<dbReference type="PANTHER" id="PTHR23132">
    <property type="entry name" value="D-ALANINE--D-ALANINE LIGASE"/>
    <property type="match status" value="1"/>
</dbReference>
<comment type="cofactor">
    <cofactor evidence="1">
        <name>Mn(2+)</name>
        <dbReference type="ChEBI" id="CHEBI:29035"/>
    </cofactor>
</comment>
<reference evidence="24 25" key="1">
    <citation type="submission" date="2016-07" db="EMBL/GenBank/DDBJ databases">
        <title>Draft genome of Scalindua rubra, obtained from a brine-seawater interface in the Red Sea, sheds light on salt adaptation in anammox bacteria.</title>
        <authorList>
            <person name="Speth D.R."/>
            <person name="Lagkouvardos I."/>
            <person name="Wang Y."/>
            <person name="Qian P.-Y."/>
            <person name="Dutilh B.E."/>
            <person name="Jetten M.S."/>
        </authorList>
    </citation>
    <scope>NUCLEOTIDE SEQUENCE [LARGE SCALE GENOMIC DNA]</scope>
    <source>
        <strain evidence="24">BSI-1</strain>
    </source>
</reference>
<feature type="active site" evidence="19">
    <location>
        <position position="337"/>
    </location>
</feature>
<keyword evidence="14 21" id="KW-0464">Manganese</keyword>
<dbReference type="PROSITE" id="PS50975">
    <property type="entry name" value="ATP_GRASP"/>
    <property type="match status" value="1"/>
</dbReference>
<evidence type="ECO:0000259" key="23">
    <source>
        <dbReference type="PROSITE" id="PS50975"/>
    </source>
</evidence>
<evidence type="ECO:0000256" key="22">
    <source>
        <dbReference type="PROSITE-ProRule" id="PRU00409"/>
    </source>
</evidence>
<feature type="binding site" evidence="20">
    <location>
        <begin position="327"/>
        <end position="328"/>
    </location>
    <ligand>
        <name>ATP</name>
        <dbReference type="ChEBI" id="CHEBI:30616"/>
    </ligand>
</feature>
<name>A0A1E3XCW1_9BACT</name>
<dbReference type="AlphaFoldDB" id="A0A1E3XCW1"/>
<dbReference type="PANTHER" id="PTHR23132:SF25">
    <property type="entry name" value="D-ALANINE--D-ALANINE LIGASE A"/>
    <property type="match status" value="1"/>
</dbReference>
<feature type="binding site" evidence="21">
    <location>
        <position position="328"/>
    </location>
    <ligand>
        <name>Mg(2+)</name>
        <dbReference type="ChEBI" id="CHEBI:18420"/>
        <label>2</label>
    </ligand>
</feature>
<comment type="pathway">
    <text evidence="4 18">Cell wall biogenesis; peptidoglycan biosynthesis.</text>
</comment>
<dbReference type="InterPro" id="IPR005905">
    <property type="entry name" value="D_ala_D_ala"/>
</dbReference>
<keyword evidence="8 21" id="KW-0479">Metal-binding</keyword>
<evidence type="ECO:0000256" key="19">
    <source>
        <dbReference type="PIRSR" id="PIRSR039102-1"/>
    </source>
</evidence>
<dbReference type="PROSITE" id="PS00843">
    <property type="entry name" value="DALA_DALA_LIGASE_1"/>
    <property type="match status" value="1"/>
</dbReference>
<evidence type="ECO:0000256" key="14">
    <source>
        <dbReference type="ARBA" id="ARBA00023211"/>
    </source>
</evidence>
<dbReference type="PIRSF" id="PIRSF039102">
    <property type="entry name" value="Ddl/VanB"/>
    <property type="match status" value="1"/>
</dbReference>
<dbReference type="GO" id="GO:0009252">
    <property type="term" value="P:peptidoglycan biosynthetic process"/>
    <property type="evidence" value="ECO:0007669"/>
    <property type="project" value="UniProtKB-UniRule"/>
</dbReference>
<dbReference type="Proteomes" id="UP000094056">
    <property type="component" value="Unassembled WGS sequence"/>
</dbReference>
<keyword evidence="13 18" id="KW-0573">Peptidoglycan synthesis</keyword>
<dbReference type="Pfam" id="PF01820">
    <property type="entry name" value="Dala_Dala_lig_N"/>
    <property type="match status" value="1"/>
</dbReference>
<evidence type="ECO:0000256" key="18">
    <source>
        <dbReference type="HAMAP-Rule" id="MF_00047"/>
    </source>
</evidence>
<comment type="caution">
    <text evidence="24">The sequence shown here is derived from an EMBL/GenBank/DDBJ whole genome shotgun (WGS) entry which is preliminary data.</text>
</comment>
<dbReference type="Gene3D" id="3.30.470.20">
    <property type="entry name" value="ATP-grasp fold, B domain"/>
    <property type="match status" value="1"/>
</dbReference>
<evidence type="ECO:0000256" key="21">
    <source>
        <dbReference type="PIRSR" id="PIRSR039102-3"/>
    </source>
</evidence>
<comment type="similarity">
    <text evidence="5 18">Belongs to the D-alanine--D-alanine ligase family.</text>
</comment>
<comment type="cofactor">
    <cofactor evidence="21">
        <name>Mg(2+)</name>
        <dbReference type="ChEBI" id="CHEBI:18420"/>
    </cofactor>
    <cofactor evidence="21">
        <name>Mn(2+)</name>
        <dbReference type="ChEBI" id="CHEBI:29035"/>
    </cofactor>
    <text evidence="21">Binds 2 magnesium or manganese ions per subunit.</text>
</comment>
<gene>
    <name evidence="18" type="primary">ddl</name>
    <name evidence="24" type="ORF">SCARUB_01466</name>
</gene>
<evidence type="ECO:0000256" key="9">
    <source>
        <dbReference type="ARBA" id="ARBA00022741"/>
    </source>
</evidence>
<accession>A0A1E3XCW1</accession>
<keyword evidence="11 21" id="KW-0460">Magnesium</keyword>
<feature type="binding site" evidence="20">
    <location>
        <begin position="196"/>
        <end position="197"/>
    </location>
    <ligand>
        <name>ATP</name>
        <dbReference type="ChEBI" id="CHEBI:30616"/>
    </ligand>
</feature>
<dbReference type="Gene3D" id="3.40.50.20">
    <property type="match status" value="1"/>
</dbReference>
<evidence type="ECO:0000256" key="8">
    <source>
        <dbReference type="ARBA" id="ARBA00022723"/>
    </source>
</evidence>
<dbReference type="SUPFAM" id="SSF56059">
    <property type="entry name" value="Glutathione synthetase ATP-binding domain-like"/>
    <property type="match status" value="1"/>
</dbReference>
<evidence type="ECO:0000256" key="7">
    <source>
        <dbReference type="ARBA" id="ARBA00022598"/>
    </source>
</evidence>
<dbReference type="InterPro" id="IPR011095">
    <property type="entry name" value="Dala_Dala_lig_C"/>
</dbReference>
<evidence type="ECO:0000256" key="2">
    <source>
        <dbReference type="ARBA" id="ARBA00003921"/>
    </source>
</evidence>
<dbReference type="InterPro" id="IPR011761">
    <property type="entry name" value="ATP-grasp"/>
</dbReference>
<dbReference type="InterPro" id="IPR016185">
    <property type="entry name" value="PreATP-grasp_dom_sf"/>
</dbReference>
<evidence type="ECO:0000256" key="6">
    <source>
        <dbReference type="ARBA" id="ARBA00022490"/>
    </source>
</evidence>
<comment type="pathway">
    <text evidence="17">Glycan biosynthesis.</text>
</comment>
<evidence type="ECO:0000256" key="13">
    <source>
        <dbReference type="ARBA" id="ARBA00022984"/>
    </source>
</evidence>
<keyword evidence="15 18" id="KW-0961">Cell wall biogenesis/degradation</keyword>
<dbReference type="GO" id="GO:0005524">
    <property type="term" value="F:ATP binding"/>
    <property type="evidence" value="ECO:0007669"/>
    <property type="project" value="UniProtKB-UniRule"/>
</dbReference>
<feature type="binding site" evidence="21">
    <location>
        <position position="328"/>
    </location>
    <ligand>
        <name>Mg(2+)</name>
        <dbReference type="ChEBI" id="CHEBI:18420"/>
        <label>1</label>
    </ligand>
</feature>
<evidence type="ECO:0000313" key="25">
    <source>
        <dbReference type="Proteomes" id="UP000094056"/>
    </source>
</evidence>
<comment type="function">
    <text evidence="2 18">Cell wall formation.</text>
</comment>
<evidence type="ECO:0000256" key="10">
    <source>
        <dbReference type="ARBA" id="ARBA00022840"/>
    </source>
</evidence>
<feature type="binding site" evidence="20">
    <location>
        <begin position="226"/>
        <end position="234"/>
    </location>
    <ligand>
        <name>ATP</name>
        <dbReference type="ChEBI" id="CHEBI:30616"/>
    </ligand>
</feature>
<dbReference type="HAMAP" id="MF_00047">
    <property type="entry name" value="Dala_Dala_lig"/>
    <property type="match status" value="1"/>
</dbReference>
<dbReference type="GO" id="GO:0046872">
    <property type="term" value="F:metal ion binding"/>
    <property type="evidence" value="ECO:0007669"/>
    <property type="project" value="UniProtKB-KW"/>
</dbReference>
<dbReference type="Gene3D" id="3.30.1490.20">
    <property type="entry name" value="ATP-grasp fold, A domain"/>
    <property type="match status" value="1"/>
</dbReference>
<sequence>MKKLKIGVIFGSRSVEHEVSIITALQVMQAADTNKYEIVPIYITKEGHWVTGKKLFKLESFKDLSLSVSGLQKAFIAPDSSVDTLVGGSRKWFGEKVLKKIDVAFPLVHGTYGEDGTLQGLLELANIPYIGAGVLGSALGMDKIAMKAVFKENQLPVLNYMWFLRNEWENRQNEIIYKIESALKYPLFVKPANLGSSIGISKAKNREDLIYAVDVASHYDRRLIVEESLEGGIEINCSVLGNDEPIASVCEQPVSWDQFLNYDEKYLRGGKTTGLKGAERRIPAPISQEHTQKIQELAVDAFKAIDCCGISRIDFLVNQKKNEIFINEINTIPGSISFYLWETSGITFSELIDKLINLALDIQKEKNKNVYSYNSKVITNLTDKPLKCVIGK</sequence>
<dbReference type="EC" id="6.3.2.4" evidence="18"/>
<feature type="active site" evidence="19">
    <location>
        <position position="196"/>
    </location>
</feature>
<evidence type="ECO:0000256" key="20">
    <source>
        <dbReference type="PIRSR" id="PIRSR039102-2"/>
    </source>
</evidence>
<organism evidence="24 25">
    <name type="scientific">Candidatus Scalindua rubra</name>
    <dbReference type="NCBI Taxonomy" id="1872076"/>
    <lineage>
        <taxon>Bacteria</taxon>
        <taxon>Pseudomonadati</taxon>
        <taxon>Planctomycetota</taxon>
        <taxon>Candidatus Brocadiia</taxon>
        <taxon>Candidatus Brocadiales</taxon>
        <taxon>Candidatus Scalinduaceae</taxon>
        <taxon>Candidatus Scalindua</taxon>
    </lineage>
</organism>
<dbReference type="PATRIC" id="fig|1872076.5.peg.1701"/>
<dbReference type="NCBIfam" id="TIGR01205">
    <property type="entry name" value="D_ala_D_alaTIGR"/>
    <property type="match status" value="1"/>
</dbReference>
<dbReference type="UniPathway" id="UPA00219"/>
<evidence type="ECO:0000256" key="1">
    <source>
        <dbReference type="ARBA" id="ARBA00001936"/>
    </source>
</evidence>
<dbReference type="InterPro" id="IPR011127">
    <property type="entry name" value="Dala_Dala_lig_N"/>
</dbReference>
<feature type="binding site" evidence="21">
    <location>
        <position position="330"/>
    </location>
    <ligand>
        <name>Mg(2+)</name>
        <dbReference type="ChEBI" id="CHEBI:18420"/>
        <label>2</label>
    </ligand>
</feature>
<dbReference type="SUPFAM" id="SSF52440">
    <property type="entry name" value="PreATP-grasp domain"/>
    <property type="match status" value="1"/>
</dbReference>
<feature type="binding site" evidence="21">
    <location>
        <position position="314"/>
    </location>
    <ligand>
        <name>Mg(2+)</name>
        <dbReference type="ChEBI" id="CHEBI:18420"/>
        <label>1</label>
    </ligand>
</feature>
<dbReference type="GO" id="GO:0071555">
    <property type="term" value="P:cell wall organization"/>
    <property type="evidence" value="ECO:0007669"/>
    <property type="project" value="UniProtKB-KW"/>
</dbReference>
<keyword evidence="9 20" id="KW-0547">Nucleotide-binding</keyword>
<feature type="domain" description="ATP-grasp" evidence="23">
    <location>
        <begin position="147"/>
        <end position="357"/>
    </location>
</feature>
<dbReference type="InterPro" id="IPR013815">
    <property type="entry name" value="ATP_grasp_subdomain_1"/>
</dbReference>
<evidence type="ECO:0000256" key="11">
    <source>
        <dbReference type="ARBA" id="ARBA00022842"/>
    </source>
</evidence>
<keyword evidence="7 18" id="KW-0436">Ligase</keyword>
<feature type="binding site" evidence="20">
    <location>
        <begin position="188"/>
        <end position="190"/>
    </location>
    <ligand>
        <name>ATP</name>
        <dbReference type="ChEBI" id="CHEBI:30616"/>
    </ligand>
</feature>
<dbReference type="GO" id="GO:0008716">
    <property type="term" value="F:D-alanine-D-alanine ligase activity"/>
    <property type="evidence" value="ECO:0007669"/>
    <property type="project" value="UniProtKB-UniRule"/>
</dbReference>
<proteinExistence type="inferred from homology"/>
<evidence type="ECO:0000256" key="15">
    <source>
        <dbReference type="ARBA" id="ARBA00023316"/>
    </source>
</evidence>
<dbReference type="InterPro" id="IPR000291">
    <property type="entry name" value="D-Ala_lig_Van_CS"/>
</dbReference>